<dbReference type="Pfam" id="PF12833">
    <property type="entry name" value="HTH_18"/>
    <property type="match status" value="1"/>
</dbReference>
<dbReference type="Gene3D" id="1.10.10.60">
    <property type="entry name" value="Homeodomain-like"/>
    <property type="match status" value="1"/>
</dbReference>
<name>A0ABW3SUX4_9BACT</name>
<evidence type="ECO:0000256" key="3">
    <source>
        <dbReference type="ARBA" id="ARBA00023163"/>
    </source>
</evidence>
<evidence type="ECO:0000313" key="5">
    <source>
        <dbReference type="EMBL" id="MFD1188463.1"/>
    </source>
</evidence>
<gene>
    <name evidence="5" type="ORF">ACFQ2O_19795</name>
</gene>
<evidence type="ECO:0000259" key="4">
    <source>
        <dbReference type="PROSITE" id="PS01124"/>
    </source>
</evidence>
<dbReference type="SUPFAM" id="SSF46689">
    <property type="entry name" value="Homeodomain-like"/>
    <property type="match status" value="1"/>
</dbReference>
<accession>A0ABW3SUX4</accession>
<keyword evidence="2" id="KW-0238">DNA-binding</keyword>
<dbReference type="PANTHER" id="PTHR43280:SF32">
    <property type="entry name" value="TRANSCRIPTIONAL REGULATORY PROTEIN"/>
    <property type="match status" value="1"/>
</dbReference>
<keyword evidence="6" id="KW-1185">Reference proteome</keyword>
<dbReference type="PANTHER" id="PTHR43280">
    <property type="entry name" value="ARAC-FAMILY TRANSCRIPTIONAL REGULATOR"/>
    <property type="match status" value="1"/>
</dbReference>
<comment type="caution">
    <text evidence="5">The sequence shown here is derived from an EMBL/GenBank/DDBJ whole genome shotgun (WGS) entry which is preliminary data.</text>
</comment>
<dbReference type="InterPro" id="IPR018060">
    <property type="entry name" value="HTH_AraC"/>
</dbReference>
<evidence type="ECO:0000313" key="6">
    <source>
        <dbReference type="Proteomes" id="UP001597094"/>
    </source>
</evidence>
<evidence type="ECO:0000256" key="2">
    <source>
        <dbReference type="ARBA" id="ARBA00023125"/>
    </source>
</evidence>
<dbReference type="Proteomes" id="UP001597094">
    <property type="component" value="Unassembled WGS sequence"/>
</dbReference>
<keyword evidence="1" id="KW-0805">Transcription regulation</keyword>
<dbReference type="SMART" id="SM00342">
    <property type="entry name" value="HTH_ARAC"/>
    <property type="match status" value="1"/>
</dbReference>
<dbReference type="EMBL" id="JBHTLD010000280">
    <property type="protein sequence ID" value="MFD1188463.1"/>
    <property type="molecule type" value="Genomic_DNA"/>
</dbReference>
<feature type="domain" description="HTH araC/xylS-type" evidence="4">
    <location>
        <begin position="204"/>
        <end position="304"/>
    </location>
</feature>
<dbReference type="InterPro" id="IPR009057">
    <property type="entry name" value="Homeodomain-like_sf"/>
</dbReference>
<keyword evidence="3" id="KW-0804">Transcription</keyword>
<protein>
    <submittedName>
        <fullName evidence="5">Helix-turn-helix domain-containing protein</fullName>
    </submittedName>
</protein>
<reference evidence="6" key="1">
    <citation type="journal article" date="2019" name="Int. J. Syst. Evol. Microbiol.">
        <title>The Global Catalogue of Microorganisms (GCM) 10K type strain sequencing project: providing services to taxonomists for standard genome sequencing and annotation.</title>
        <authorList>
            <consortium name="The Broad Institute Genomics Platform"/>
            <consortium name="The Broad Institute Genome Sequencing Center for Infectious Disease"/>
            <person name="Wu L."/>
            <person name="Ma J."/>
        </authorList>
    </citation>
    <scope>NUCLEOTIDE SEQUENCE [LARGE SCALE GENOMIC DNA]</scope>
    <source>
        <strain evidence="6">JCM 31319</strain>
    </source>
</reference>
<dbReference type="PROSITE" id="PS01124">
    <property type="entry name" value="HTH_ARAC_FAMILY_2"/>
    <property type="match status" value="1"/>
</dbReference>
<proteinExistence type="predicted"/>
<dbReference type="RefSeq" id="WP_377532109.1">
    <property type="nucleotide sequence ID" value="NZ_JBHTLD010000280.1"/>
</dbReference>
<sequence length="306" mass="35591">MKRTGSLPHPIKSIAELHRLLEIVKPKHPLVSVIDFSKTTCFSDEKLRSVSYDFYCIALKKNFAGKMRYGQNYYDFDEGVMTFFSPNQVITTDINPDSKLEGWWLVLHPDFIRGYPLEKRLSSYNFFSYAVNEALYVSESEENIIDIIMQGIHKEYNASIDNFSQDIIVSQIELLLNYCNRFYHRQFITRKTASNELLIKLEAILANSFNSEKLQQAGLPTVQDIADQLHLSPNYLSDMLRTLTGQSTQQHIYNRLIEKAKEMLVSTNLSVGEIAFQFGFEYPQSFHKLFKRKTNLSPLEYRQSFN</sequence>
<evidence type="ECO:0000256" key="1">
    <source>
        <dbReference type="ARBA" id="ARBA00023015"/>
    </source>
</evidence>
<organism evidence="5 6">
    <name type="scientific">Pontibacter rugosus</name>
    <dbReference type="NCBI Taxonomy" id="1745966"/>
    <lineage>
        <taxon>Bacteria</taxon>
        <taxon>Pseudomonadati</taxon>
        <taxon>Bacteroidota</taxon>
        <taxon>Cytophagia</taxon>
        <taxon>Cytophagales</taxon>
        <taxon>Hymenobacteraceae</taxon>
        <taxon>Pontibacter</taxon>
    </lineage>
</organism>